<comment type="caution">
    <text evidence="1">The sequence shown here is derived from an EMBL/GenBank/DDBJ whole genome shotgun (WGS) entry which is preliminary data.</text>
</comment>
<evidence type="ECO:0000313" key="2">
    <source>
        <dbReference type="Proteomes" id="UP000887013"/>
    </source>
</evidence>
<keyword evidence="2" id="KW-1185">Reference proteome</keyword>
<protein>
    <submittedName>
        <fullName evidence="1">Uncharacterized protein</fullName>
    </submittedName>
</protein>
<dbReference type="OrthoDB" id="2505440at2759"/>
<name>A0A8X6T447_NEPPI</name>
<dbReference type="EMBL" id="BMAW01097174">
    <property type="protein sequence ID" value="GFS78322.1"/>
    <property type="molecule type" value="Genomic_DNA"/>
</dbReference>
<sequence length="114" mass="13211">MKRMSSSIDVTSERVYFNDDDTKIDSSFSDDAVPLHHFHLGQDIYAEVTYFANAVQIHLSQYGRDHNNRLFPTKRGRRSTSGSAYSQRYRLTVCLLYIQALVQKNHVVCLNSHR</sequence>
<reference evidence="1" key="1">
    <citation type="submission" date="2020-08" db="EMBL/GenBank/DDBJ databases">
        <title>Multicomponent nature underlies the extraordinary mechanical properties of spider dragline silk.</title>
        <authorList>
            <person name="Kono N."/>
            <person name="Nakamura H."/>
            <person name="Mori M."/>
            <person name="Yoshida Y."/>
            <person name="Ohtoshi R."/>
            <person name="Malay A.D."/>
            <person name="Moran D.A.P."/>
            <person name="Tomita M."/>
            <person name="Numata K."/>
            <person name="Arakawa K."/>
        </authorList>
    </citation>
    <scope>NUCLEOTIDE SEQUENCE</scope>
</reference>
<evidence type="ECO:0000313" key="1">
    <source>
        <dbReference type="EMBL" id="GFS78322.1"/>
    </source>
</evidence>
<dbReference type="Proteomes" id="UP000887013">
    <property type="component" value="Unassembled WGS sequence"/>
</dbReference>
<organism evidence="1 2">
    <name type="scientific">Nephila pilipes</name>
    <name type="common">Giant wood spider</name>
    <name type="synonym">Nephila maculata</name>
    <dbReference type="NCBI Taxonomy" id="299642"/>
    <lineage>
        <taxon>Eukaryota</taxon>
        <taxon>Metazoa</taxon>
        <taxon>Ecdysozoa</taxon>
        <taxon>Arthropoda</taxon>
        <taxon>Chelicerata</taxon>
        <taxon>Arachnida</taxon>
        <taxon>Araneae</taxon>
        <taxon>Araneomorphae</taxon>
        <taxon>Entelegynae</taxon>
        <taxon>Araneoidea</taxon>
        <taxon>Nephilidae</taxon>
        <taxon>Nephila</taxon>
    </lineage>
</organism>
<gene>
    <name evidence="1" type="ORF">NPIL_299661</name>
</gene>
<dbReference type="AlphaFoldDB" id="A0A8X6T447"/>
<accession>A0A8X6T447</accession>
<proteinExistence type="predicted"/>